<accession>A0A2K0XPF1</accession>
<name>A0A2K0XPF1_9BACT</name>
<evidence type="ECO:0000313" key="1">
    <source>
        <dbReference type="EMBL" id="PNP96419.1"/>
    </source>
</evidence>
<dbReference type="RefSeq" id="WP_103002372.1">
    <property type="nucleotide sequence ID" value="NZ_NBAX01000001.1"/>
</dbReference>
<evidence type="ECO:0000313" key="2">
    <source>
        <dbReference type="Proteomes" id="UP000236634"/>
    </source>
</evidence>
<gene>
    <name evidence="1" type="ORF">BFS16_00605</name>
</gene>
<reference evidence="1 2" key="1">
    <citation type="submission" date="2017-03" db="EMBL/GenBank/DDBJ databases">
        <authorList>
            <person name="Afonso C.L."/>
            <person name="Miller P.J."/>
            <person name="Scott M.A."/>
            <person name="Spackman E."/>
            <person name="Goraichik I."/>
            <person name="Dimitrov K.M."/>
            <person name="Suarez D.L."/>
            <person name="Swayne D.E."/>
        </authorList>
    </citation>
    <scope>NUCLEOTIDE SEQUENCE [LARGE SCALE GENOMIC DNA]</scope>
    <source>
        <strain evidence="1 2">DNF00076</strain>
    </source>
</reference>
<dbReference type="AlphaFoldDB" id="A0A2K0XPF1"/>
<dbReference type="Proteomes" id="UP000236634">
    <property type="component" value="Unassembled WGS sequence"/>
</dbReference>
<dbReference type="EMBL" id="NBAX01000001">
    <property type="protein sequence ID" value="PNP96419.1"/>
    <property type="molecule type" value="Genomic_DNA"/>
</dbReference>
<protein>
    <recommendedName>
        <fullName evidence="3">ParB/Sulfiredoxin domain-containing protein</fullName>
    </recommendedName>
</protein>
<evidence type="ECO:0008006" key="3">
    <source>
        <dbReference type="Google" id="ProtNLM"/>
    </source>
</evidence>
<comment type="caution">
    <text evidence="1">The sequence shown here is derived from an EMBL/GenBank/DDBJ whole genome shotgun (WGS) entry which is preliminary data.</text>
</comment>
<proteinExistence type="predicted"/>
<sequence length="233" mass="27237">MIKRINVGELKINPINPRKITPEARKKLQCSVMLFPKMLFEAKLITTDEKYVVLCGNQRTRILQEEILGKEPFSWKVVLQENEEYATMSEHEKEAVIDFWAKWCEAPVVPIDYEENLDEEQKKELIVKDNKEYGEYDYDKLEDIYDEVALVGMGFDEGIFYNPDDDPTAIAFTKGSKPRKIDMLSFGKYSVPVTREEYDLLRELYEEYVDEAGVDFGFIKELMTKNNLGLENQ</sequence>
<organism evidence="1 2">
    <name type="scientific">Hoylesella timonensis</name>
    <dbReference type="NCBI Taxonomy" id="386414"/>
    <lineage>
        <taxon>Bacteria</taxon>
        <taxon>Pseudomonadati</taxon>
        <taxon>Bacteroidota</taxon>
        <taxon>Bacteroidia</taxon>
        <taxon>Bacteroidales</taxon>
        <taxon>Prevotellaceae</taxon>
        <taxon>Hoylesella</taxon>
    </lineage>
</organism>